<dbReference type="PaxDb" id="55529-EKX51773"/>
<name>L1JUN0_GUITC</name>
<dbReference type="EnsemblProtists" id="EKX51773">
    <property type="protein sequence ID" value="EKX51773"/>
    <property type="gene ID" value="GUITHDRAFT_102379"/>
</dbReference>
<protein>
    <submittedName>
        <fullName evidence="1 2">Uncharacterized protein</fullName>
    </submittedName>
</protein>
<reference evidence="3" key="2">
    <citation type="submission" date="2012-11" db="EMBL/GenBank/DDBJ databases">
        <authorList>
            <person name="Kuo A."/>
            <person name="Curtis B.A."/>
            <person name="Tanifuji G."/>
            <person name="Burki F."/>
            <person name="Gruber A."/>
            <person name="Irimia M."/>
            <person name="Maruyama S."/>
            <person name="Arias M.C."/>
            <person name="Ball S.G."/>
            <person name="Gile G.H."/>
            <person name="Hirakawa Y."/>
            <person name="Hopkins J.F."/>
            <person name="Rensing S.A."/>
            <person name="Schmutz J."/>
            <person name="Symeonidi A."/>
            <person name="Elias M."/>
            <person name="Eveleigh R.J."/>
            <person name="Herman E.K."/>
            <person name="Klute M.J."/>
            <person name="Nakayama T."/>
            <person name="Obornik M."/>
            <person name="Reyes-Prieto A."/>
            <person name="Armbrust E.V."/>
            <person name="Aves S.J."/>
            <person name="Beiko R.G."/>
            <person name="Coutinho P."/>
            <person name="Dacks J.B."/>
            <person name="Durnford D.G."/>
            <person name="Fast N.M."/>
            <person name="Green B.R."/>
            <person name="Grisdale C."/>
            <person name="Hempe F."/>
            <person name="Henrissat B."/>
            <person name="Hoppner M.P."/>
            <person name="Ishida K.-I."/>
            <person name="Kim E."/>
            <person name="Koreny L."/>
            <person name="Kroth P.G."/>
            <person name="Liu Y."/>
            <person name="Malik S.-B."/>
            <person name="Maier U.G."/>
            <person name="McRose D."/>
            <person name="Mock T."/>
            <person name="Neilson J.A."/>
            <person name="Onodera N.T."/>
            <person name="Poole A.M."/>
            <person name="Pritham E.J."/>
            <person name="Richards T.A."/>
            <person name="Rocap G."/>
            <person name="Roy S.W."/>
            <person name="Sarai C."/>
            <person name="Schaack S."/>
            <person name="Shirato S."/>
            <person name="Slamovits C.H."/>
            <person name="Spencer D.F."/>
            <person name="Suzuki S."/>
            <person name="Worden A.Z."/>
            <person name="Zauner S."/>
            <person name="Barry K."/>
            <person name="Bell C."/>
            <person name="Bharti A.K."/>
            <person name="Crow J.A."/>
            <person name="Grimwood J."/>
            <person name="Kramer R."/>
            <person name="Lindquist E."/>
            <person name="Lucas S."/>
            <person name="Salamov A."/>
            <person name="McFadden G.I."/>
            <person name="Lane C.E."/>
            <person name="Keeling P.J."/>
            <person name="Gray M.W."/>
            <person name="Grigoriev I.V."/>
            <person name="Archibald J.M."/>
        </authorList>
    </citation>
    <scope>NUCLEOTIDE SEQUENCE</scope>
    <source>
        <strain evidence="3">CCMP2712</strain>
    </source>
</reference>
<dbReference type="KEGG" id="gtt:GUITHDRAFT_102379"/>
<sequence length="123" mass="13782">MAPPCCWYSESALQDMQGWSGVQSGFESPMKPMVMVLETPCRSHVSYFGFMFEVSARKQTIHITDLQMASSTILPGPFLYRVYVTKNACGESVDDAEYEDGIRGVLNEKDAWKKVSEVQTSLP</sequence>
<reference evidence="1 3" key="1">
    <citation type="journal article" date="2012" name="Nature">
        <title>Algal genomes reveal evolutionary mosaicism and the fate of nucleomorphs.</title>
        <authorList>
            <consortium name="DOE Joint Genome Institute"/>
            <person name="Curtis B.A."/>
            <person name="Tanifuji G."/>
            <person name="Burki F."/>
            <person name="Gruber A."/>
            <person name="Irimia M."/>
            <person name="Maruyama S."/>
            <person name="Arias M.C."/>
            <person name="Ball S.G."/>
            <person name="Gile G.H."/>
            <person name="Hirakawa Y."/>
            <person name="Hopkins J.F."/>
            <person name="Kuo A."/>
            <person name="Rensing S.A."/>
            <person name="Schmutz J."/>
            <person name="Symeonidi A."/>
            <person name="Elias M."/>
            <person name="Eveleigh R.J."/>
            <person name="Herman E.K."/>
            <person name="Klute M.J."/>
            <person name="Nakayama T."/>
            <person name="Obornik M."/>
            <person name="Reyes-Prieto A."/>
            <person name="Armbrust E.V."/>
            <person name="Aves S.J."/>
            <person name="Beiko R.G."/>
            <person name="Coutinho P."/>
            <person name="Dacks J.B."/>
            <person name="Durnford D.G."/>
            <person name="Fast N.M."/>
            <person name="Green B.R."/>
            <person name="Grisdale C.J."/>
            <person name="Hempel F."/>
            <person name="Henrissat B."/>
            <person name="Hoppner M.P."/>
            <person name="Ishida K."/>
            <person name="Kim E."/>
            <person name="Koreny L."/>
            <person name="Kroth P.G."/>
            <person name="Liu Y."/>
            <person name="Malik S.B."/>
            <person name="Maier U.G."/>
            <person name="McRose D."/>
            <person name="Mock T."/>
            <person name="Neilson J.A."/>
            <person name="Onodera N.T."/>
            <person name="Poole A.M."/>
            <person name="Pritham E.J."/>
            <person name="Richards T.A."/>
            <person name="Rocap G."/>
            <person name="Roy S.W."/>
            <person name="Sarai C."/>
            <person name="Schaack S."/>
            <person name="Shirato S."/>
            <person name="Slamovits C.H."/>
            <person name="Spencer D.F."/>
            <person name="Suzuki S."/>
            <person name="Worden A.Z."/>
            <person name="Zauner S."/>
            <person name="Barry K."/>
            <person name="Bell C."/>
            <person name="Bharti A.K."/>
            <person name="Crow J.A."/>
            <person name="Grimwood J."/>
            <person name="Kramer R."/>
            <person name="Lindquist E."/>
            <person name="Lucas S."/>
            <person name="Salamov A."/>
            <person name="McFadden G.I."/>
            <person name="Lane C.E."/>
            <person name="Keeling P.J."/>
            <person name="Gray M.W."/>
            <person name="Grigoriev I.V."/>
            <person name="Archibald J.M."/>
        </authorList>
    </citation>
    <scope>NUCLEOTIDE SEQUENCE</scope>
    <source>
        <strain evidence="1 3">CCMP2712</strain>
    </source>
</reference>
<evidence type="ECO:0000313" key="3">
    <source>
        <dbReference type="Proteomes" id="UP000011087"/>
    </source>
</evidence>
<evidence type="ECO:0000313" key="2">
    <source>
        <dbReference type="EnsemblProtists" id="EKX51773"/>
    </source>
</evidence>
<dbReference type="Proteomes" id="UP000011087">
    <property type="component" value="Unassembled WGS sequence"/>
</dbReference>
<reference evidence="2" key="3">
    <citation type="submission" date="2015-06" db="UniProtKB">
        <authorList>
            <consortium name="EnsemblProtists"/>
        </authorList>
    </citation>
    <scope>IDENTIFICATION</scope>
</reference>
<dbReference type="AlphaFoldDB" id="L1JUN0"/>
<dbReference type="HOGENOM" id="CLU_2019614_0_0_1"/>
<dbReference type="GeneID" id="17308558"/>
<evidence type="ECO:0000313" key="1">
    <source>
        <dbReference type="EMBL" id="EKX51773.1"/>
    </source>
</evidence>
<proteinExistence type="predicted"/>
<keyword evidence="3" id="KW-1185">Reference proteome</keyword>
<accession>L1JUN0</accession>
<gene>
    <name evidence="1" type="ORF">GUITHDRAFT_102379</name>
</gene>
<organism evidence="1">
    <name type="scientific">Guillardia theta (strain CCMP2712)</name>
    <name type="common">Cryptophyte</name>
    <dbReference type="NCBI Taxonomy" id="905079"/>
    <lineage>
        <taxon>Eukaryota</taxon>
        <taxon>Cryptophyceae</taxon>
        <taxon>Pyrenomonadales</taxon>
        <taxon>Geminigeraceae</taxon>
        <taxon>Guillardia</taxon>
    </lineage>
</organism>
<dbReference type="RefSeq" id="XP_005838753.1">
    <property type="nucleotide sequence ID" value="XM_005838696.1"/>
</dbReference>
<dbReference type="EMBL" id="JH992974">
    <property type="protein sequence ID" value="EKX51773.1"/>
    <property type="molecule type" value="Genomic_DNA"/>
</dbReference>